<reference evidence="1" key="1">
    <citation type="submission" date="2021-12" db="EMBL/GenBank/DDBJ databases">
        <authorList>
            <person name="Martin H S."/>
        </authorList>
    </citation>
    <scope>NUCLEOTIDE SEQUENCE</scope>
</reference>
<sequence>MTGARTFVLNECPQQDSNTRPLAQQVGSLQTEPNVSLKNNFSFVYAKDSLKPIHKAYLREQNPEIPSDISNLQVCYSP</sequence>
<proteinExistence type="predicted"/>
<keyword evidence="2" id="KW-1185">Reference proteome</keyword>
<dbReference type="EMBL" id="OV170224">
    <property type="protein sequence ID" value="CAH0723527.1"/>
    <property type="molecule type" value="Genomic_DNA"/>
</dbReference>
<gene>
    <name evidence="1" type="ORF">BINO364_LOCUS9352</name>
</gene>
<evidence type="ECO:0000313" key="1">
    <source>
        <dbReference type="EMBL" id="CAH0723527.1"/>
    </source>
</evidence>
<name>A0A8J9V1J1_9NEOP</name>
<evidence type="ECO:0000313" key="2">
    <source>
        <dbReference type="Proteomes" id="UP000838878"/>
    </source>
</evidence>
<accession>A0A8J9V1J1</accession>
<feature type="non-terminal residue" evidence="1">
    <location>
        <position position="78"/>
    </location>
</feature>
<dbReference type="AlphaFoldDB" id="A0A8J9V1J1"/>
<protein>
    <submittedName>
        <fullName evidence="1">Uncharacterized protein</fullName>
    </submittedName>
</protein>
<organism evidence="1 2">
    <name type="scientific">Brenthis ino</name>
    <name type="common">lesser marbled fritillary</name>
    <dbReference type="NCBI Taxonomy" id="405034"/>
    <lineage>
        <taxon>Eukaryota</taxon>
        <taxon>Metazoa</taxon>
        <taxon>Ecdysozoa</taxon>
        <taxon>Arthropoda</taxon>
        <taxon>Hexapoda</taxon>
        <taxon>Insecta</taxon>
        <taxon>Pterygota</taxon>
        <taxon>Neoptera</taxon>
        <taxon>Endopterygota</taxon>
        <taxon>Lepidoptera</taxon>
        <taxon>Glossata</taxon>
        <taxon>Ditrysia</taxon>
        <taxon>Papilionoidea</taxon>
        <taxon>Nymphalidae</taxon>
        <taxon>Heliconiinae</taxon>
        <taxon>Argynnini</taxon>
        <taxon>Brenthis</taxon>
    </lineage>
</organism>
<dbReference type="Proteomes" id="UP000838878">
    <property type="component" value="Chromosome 4"/>
</dbReference>